<proteinExistence type="predicted"/>
<dbReference type="Proteomes" id="UP001381693">
    <property type="component" value="Unassembled WGS sequence"/>
</dbReference>
<evidence type="ECO:0000313" key="5">
    <source>
        <dbReference type="EMBL" id="KAK7071398.1"/>
    </source>
</evidence>
<evidence type="ECO:0000256" key="1">
    <source>
        <dbReference type="ARBA" id="ARBA00004167"/>
    </source>
</evidence>
<organism evidence="5 6">
    <name type="scientific">Halocaridina rubra</name>
    <name type="common">Hawaiian red shrimp</name>
    <dbReference type="NCBI Taxonomy" id="373956"/>
    <lineage>
        <taxon>Eukaryota</taxon>
        <taxon>Metazoa</taxon>
        <taxon>Ecdysozoa</taxon>
        <taxon>Arthropoda</taxon>
        <taxon>Crustacea</taxon>
        <taxon>Multicrustacea</taxon>
        <taxon>Malacostraca</taxon>
        <taxon>Eumalacostraca</taxon>
        <taxon>Eucarida</taxon>
        <taxon>Decapoda</taxon>
        <taxon>Pleocyemata</taxon>
        <taxon>Caridea</taxon>
        <taxon>Atyoidea</taxon>
        <taxon>Atyidae</taxon>
        <taxon>Halocaridina</taxon>
    </lineage>
</organism>
<protein>
    <recommendedName>
        <fullName evidence="4">Ig-like domain-containing protein</fullName>
    </recommendedName>
</protein>
<dbReference type="GO" id="GO:0016020">
    <property type="term" value="C:membrane"/>
    <property type="evidence" value="ECO:0007669"/>
    <property type="project" value="UniProtKB-SubCell"/>
</dbReference>
<dbReference type="Gene3D" id="2.60.40.10">
    <property type="entry name" value="Immunoglobulins"/>
    <property type="match status" value="3"/>
</dbReference>
<evidence type="ECO:0000256" key="3">
    <source>
        <dbReference type="ARBA" id="ARBA00023157"/>
    </source>
</evidence>
<comment type="caution">
    <text evidence="5">The sequence shown here is derived from an EMBL/GenBank/DDBJ whole genome shotgun (WGS) entry which is preliminary data.</text>
</comment>
<evidence type="ECO:0000259" key="4">
    <source>
        <dbReference type="PROSITE" id="PS50835"/>
    </source>
</evidence>
<dbReference type="Pfam" id="PF08205">
    <property type="entry name" value="C2-set_2"/>
    <property type="match status" value="2"/>
</dbReference>
<dbReference type="PANTHER" id="PTHR45889:SF8">
    <property type="entry name" value="IG-LIKE DOMAIN-CONTAINING PROTEIN"/>
    <property type="match status" value="1"/>
</dbReference>
<dbReference type="AlphaFoldDB" id="A0AAN8WZ50"/>
<dbReference type="EMBL" id="JAXCGZ010014734">
    <property type="protein sequence ID" value="KAK7071398.1"/>
    <property type="molecule type" value="Genomic_DNA"/>
</dbReference>
<feature type="non-terminal residue" evidence="5">
    <location>
        <position position="283"/>
    </location>
</feature>
<dbReference type="SUPFAM" id="SSF48726">
    <property type="entry name" value="Immunoglobulin"/>
    <property type="match status" value="3"/>
</dbReference>
<keyword evidence="3" id="KW-1015">Disulfide bond</keyword>
<accession>A0AAN8WZ50</accession>
<dbReference type="InterPro" id="IPR036179">
    <property type="entry name" value="Ig-like_dom_sf"/>
</dbReference>
<name>A0AAN8WZ50_HALRR</name>
<keyword evidence="2" id="KW-0472">Membrane</keyword>
<dbReference type="PROSITE" id="PS50835">
    <property type="entry name" value="IG_LIKE"/>
    <property type="match status" value="1"/>
</dbReference>
<evidence type="ECO:0000256" key="2">
    <source>
        <dbReference type="ARBA" id="ARBA00023136"/>
    </source>
</evidence>
<dbReference type="InterPro" id="IPR007110">
    <property type="entry name" value="Ig-like_dom"/>
</dbReference>
<sequence>MPGQPVVDVDVRGPVVAGTVLEMTCTSRDGHPPPRIRLFKGEEEVEVQEQQKGNLTWARAAFKVAPQDNGVEIKCEVSNPATSTPLTSHTTINILFPAWEVNTSSTPTKVEVGEAATLTCESSPSLPPSTLTWHSRGATLEGATTVHSPGLYGGTVTRSVLVVRPHADDNGRVFTCDADNGLGVTEGKNLTLDVLHGAIWVSAPTGTLKANEGEELILTAVAAANPGPIRYIWRDGTAEITSEGSAGGELRLRKLRRHQSGNYSVIATSPKGSVSASFVLNIQ</sequence>
<dbReference type="InterPro" id="IPR013162">
    <property type="entry name" value="CD80_C2-set"/>
</dbReference>
<evidence type="ECO:0000313" key="6">
    <source>
        <dbReference type="Proteomes" id="UP001381693"/>
    </source>
</evidence>
<dbReference type="InterPro" id="IPR003599">
    <property type="entry name" value="Ig_sub"/>
</dbReference>
<comment type="subcellular location">
    <subcellularLocation>
        <location evidence="1">Membrane</location>
        <topology evidence="1">Single-pass membrane protein</topology>
    </subcellularLocation>
</comment>
<feature type="domain" description="Ig-like" evidence="4">
    <location>
        <begin position="97"/>
        <end position="191"/>
    </location>
</feature>
<dbReference type="Pfam" id="PF13927">
    <property type="entry name" value="Ig_3"/>
    <property type="match status" value="1"/>
</dbReference>
<gene>
    <name evidence="5" type="ORF">SK128_022041</name>
</gene>
<dbReference type="SMART" id="SM00409">
    <property type="entry name" value="IG"/>
    <property type="match status" value="2"/>
</dbReference>
<dbReference type="InterPro" id="IPR013783">
    <property type="entry name" value="Ig-like_fold"/>
</dbReference>
<reference evidence="5 6" key="1">
    <citation type="submission" date="2023-11" db="EMBL/GenBank/DDBJ databases">
        <title>Halocaridina rubra genome assembly.</title>
        <authorList>
            <person name="Smith C."/>
        </authorList>
    </citation>
    <scope>NUCLEOTIDE SEQUENCE [LARGE SCALE GENOMIC DNA]</scope>
    <source>
        <strain evidence="5">EP-1</strain>
        <tissue evidence="5">Whole</tissue>
    </source>
</reference>
<dbReference type="PANTHER" id="PTHR45889">
    <property type="entry name" value="IG-LIKE DOMAIN-CONTAINING PROTEIN"/>
    <property type="match status" value="1"/>
</dbReference>
<keyword evidence="6" id="KW-1185">Reference proteome</keyword>